<dbReference type="RefSeq" id="WP_155708594.1">
    <property type="nucleotide sequence ID" value="NZ_BMWU01000017.1"/>
</dbReference>
<accession>A0A6I3XGC0</accession>
<feature type="domain" description="DUF2061" evidence="2">
    <location>
        <begin position="74"/>
        <end position="121"/>
    </location>
</feature>
<reference evidence="3 4" key="1">
    <citation type="submission" date="2019-11" db="EMBL/GenBank/DDBJ databases">
        <title>Draft Genome Sequences of Six Type Strains of the Genus Massilia.</title>
        <authorList>
            <person name="Miess H."/>
            <person name="Frediansyah A."/>
            <person name="Goeker M."/>
            <person name="Gross H."/>
        </authorList>
    </citation>
    <scope>NUCLEOTIDE SEQUENCE [LARGE SCALE GENOMIC DNA]</scope>
    <source>
        <strain evidence="3 4">DSM 17513</strain>
    </source>
</reference>
<comment type="caution">
    <text evidence="3">The sequence shown here is derived from an EMBL/GenBank/DDBJ whole genome shotgun (WGS) entry which is preliminary data.</text>
</comment>
<feature type="domain" description="DUF2061" evidence="2">
    <location>
        <begin position="5"/>
        <end position="54"/>
    </location>
</feature>
<evidence type="ECO:0000256" key="1">
    <source>
        <dbReference type="SAM" id="Phobius"/>
    </source>
</evidence>
<feature type="transmembrane region" description="Helical" evidence="1">
    <location>
        <begin position="21"/>
        <end position="42"/>
    </location>
</feature>
<dbReference type="AlphaFoldDB" id="A0A6I3XGC0"/>
<dbReference type="OrthoDB" id="9133582at2"/>
<name>A0A6I3XGC0_9BURK</name>
<dbReference type="Pfam" id="PF09834">
    <property type="entry name" value="DUF2061"/>
    <property type="match status" value="2"/>
</dbReference>
<feature type="transmembrane region" description="Helical" evidence="1">
    <location>
        <begin position="78"/>
        <end position="104"/>
    </location>
</feature>
<dbReference type="InterPro" id="IPR018638">
    <property type="entry name" value="DUF2061_membrane"/>
</dbReference>
<dbReference type="EMBL" id="WNWM01000002">
    <property type="protein sequence ID" value="MUI12681.1"/>
    <property type="molecule type" value="Genomic_DNA"/>
</dbReference>
<keyword evidence="4" id="KW-1185">Reference proteome</keyword>
<keyword evidence="1" id="KW-0812">Transmembrane</keyword>
<gene>
    <name evidence="3" type="ORF">GJV26_09385</name>
</gene>
<organism evidence="3 4">
    <name type="scientific">Pseudoduganella dura</name>
    <dbReference type="NCBI Taxonomy" id="321982"/>
    <lineage>
        <taxon>Bacteria</taxon>
        <taxon>Pseudomonadati</taxon>
        <taxon>Pseudomonadota</taxon>
        <taxon>Betaproteobacteria</taxon>
        <taxon>Burkholderiales</taxon>
        <taxon>Oxalobacteraceae</taxon>
        <taxon>Telluria group</taxon>
        <taxon>Pseudoduganella</taxon>
    </lineage>
</organism>
<proteinExistence type="predicted"/>
<evidence type="ECO:0000313" key="3">
    <source>
        <dbReference type="EMBL" id="MUI12681.1"/>
    </source>
</evidence>
<keyword evidence="1" id="KW-1133">Transmembrane helix</keyword>
<sequence length="137" mass="14779">MIIAAKKVSQVATHMGIAFSLMYMVTGSVAFGGLAAIIEPIINVALLPLHEGFWHRVRSRSMRNATTLLAAEKVSQTLFHFLVAVAVMYWATGSLVLGGLVAVLEPVLNVIALPYHDRAWARLEERLAANARLAAAA</sequence>
<evidence type="ECO:0000313" key="4">
    <source>
        <dbReference type="Proteomes" id="UP000431684"/>
    </source>
</evidence>
<protein>
    <submittedName>
        <fullName evidence="3">DUF2061 domain-containing protein</fullName>
    </submittedName>
</protein>
<evidence type="ECO:0000259" key="2">
    <source>
        <dbReference type="Pfam" id="PF09834"/>
    </source>
</evidence>
<keyword evidence="1" id="KW-0472">Membrane</keyword>
<dbReference type="Proteomes" id="UP000431684">
    <property type="component" value="Unassembled WGS sequence"/>
</dbReference>